<dbReference type="Proteomes" id="UP001199795">
    <property type="component" value="Unassembled WGS sequence"/>
</dbReference>
<keyword evidence="2" id="KW-1185">Reference proteome</keyword>
<reference evidence="1" key="1">
    <citation type="submission" date="2022-01" db="EMBL/GenBank/DDBJ databases">
        <title>Draft genome sequence of Sabulilitoribacter arenilitoris KCTC 52401.</title>
        <authorList>
            <person name="Oh J.-S."/>
        </authorList>
    </citation>
    <scope>NUCLEOTIDE SEQUENCE</scope>
    <source>
        <strain evidence="1">HMF6543</strain>
    </source>
</reference>
<dbReference type="RefSeq" id="WP_237240046.1">
    <property type="nucleotide sequence ID" value="NZ_JAKKDU010000010.1"/>
</dbReference>
<dbReference type="AlphaFoldDB" id="A0AAE3EPL6"/>
<sequence>MQKQNFIKKILYNLFKKKGFVQFYGGSLENLSEYCKNLEKEGQGHSSGILLEPA</sequence>
<protein>
    <submittedName>
        <fullName evidence="1">Uncharacterized protein</fullName>
    </submittedName>
</protein>
<proteinExistence type="predicted"/>
<comment type="caution">
    <text evidence="1">The sequence shown here is derived from an EMBL/GenBank/DDBJ whole genome shotgun (WGS) entry which is preliminary data.</text>
</comment>
<name>A0AAE3EPL6_9FLAO</name>
<organism evidence="1 2">
    <name type="scientific">Wocania arenilitoris</name>
    <dbReference type="NCBI Taxonomy" id="2044858"/>
    <lineage>
        <taxon>Bacteria</taxon>
        <taxon>Pseudomonadati</taxon>
        <taxon>Bacteroidota</taxon>
        <taxon>Flavobacteriia</taxon>
        <taxon>Flavobacteriales</taxon>
        <taxon>Flavobacteriaceae</taxon>
        <taxon>Wocania</taxon>
    </lineage>
</organism>
<gene>
    <name evidence="1" type="ORF">L3X37_10045</name>
</gene>
<dbReference type="EMBL" id="JAKKDU010000010">
    <property type="protein sequence ID" value="MCF7568707.1"/>
    <property type="molecule type" value="Genomic_DNA"/>
</dbReference>
<evidence type="ECO:0000313" key="2">
    <source>
        <dbReference type="Proteomes" id="UP001199795"/>
    </source>
</evidence>
<accession>A0AAE3EPL6</accession>
<evidence type="ECO:0000313" key="1">
    <source>
        <dbReference type="EMBL" id="MCF7568707.1"/>
    </source>
</evidence>